<dbReference type="SUPFAM" id="SSF51011">
    <property type="entry name" value="Glycosyl hydrolase domain"/>
    <property type="match status" value="1"/>
</dbReference>
<dbReference type="InterPro" id="IPR025887">
    <property type="entry name" value="Glyco_hydro_31_N_dom"/>
</dbReference>
<dbReference type="EMBL" id="QPIZ01000010">
    <property type="protein sequence ID" value="RCW35321.1"/>
    <property type="molecule type" value="Genomic_DNA"/>
</dbReference>
<organism evidence="4 5">
    <name type="scientific">Marinilabilia salmonicolor</name>
    <dbReference type="NCBI Taxonomy" id="989"/>
    <lineage>
        <taxon>Bacteria</taxon>
        <taxon>Pseudomonadati</taxon>
        <taxon>Bacteroidota</taxon>
        <taxon>Bacteroidia</taxon>
        <taxon>Marinilabiliales</taxon>
        <taxon>Marinilabiliaceae</taxon>
        <taxon>Marinilabilia</taxon>
    </lineage>
</organism>
<sequence length="946" mass="109414">MKKFLLLGFIAILGFGCSQGGWKVDDSGLTVFPEDPSDQAVQAIRLTPFGEEIIKVSATAADAFSNEESLVALPLEKTVDFDVTEDGDILILTTAKLTAKVSQTTGEVQFFDADGNMILQEKEKGGKTIKSIEVDGVKGYEVRQVWESHDDEGLYGLGQHQAHDFNYKGKNEELFQYNTKVSVPVIVSTRNYGILWDNYSLTRWGDPRPYGQLDQFKLFNNEGEEGSLTATYIDNKETGNVFTVRQENTIDYENLTTIENFPEGFDFTNARITWEGELQPEETGIHRFLMYYAGYTKIWIDGELMADRWRTAWNPSVAKFEVDMEAGKKYHVKLDWIPDGGESYIGLKALTPVDPAEQERISFWSEMGDQIDYYFMAGNSMDDVISRYRELTGKAQVMPKWAMGFWQSRERYKTQDELLDVLHEFREREIPLDNIVQDWSYWPVDQWGSHEFDKERFPDAKGMVDEVHENNARIMISVWPKFYHNTEHFKEFDKNGWMYRQAVEDSIKDWIYPGYVGSFYDAYAPGARELFWEQIKEELYTKGFDAWWLDATEPDILSNASMEYRKDLMNPTHLGPSTQYFNAFALMNAKGIYEGQRAEKNDERVFILTRSGFAGMQRFGTVTWSGDIGTVWEDLKAQIPAAINFSLSGMPYWTMDIGGFCVEKRYERAEEGSEDMKEWRELNTRWYQFGAFSPLFRVHGQYPYRELWNIAPKGHKAYESMLYYNKLRYRLMPYIYSLTGAVYHDNYTIMRGLVMDYTDDQNVYNIDDQFMFGGGLMACPVYEYEARSREVYFPENKGWYDFYTGEFVEGGQTKEVDAPYERMPMYAPAGAIITAGPEIQYTTEKKPELITVYVYTGDDGEFELYEDENTNYNYEEGKFSTIPFTYNNDNKTLTIGSRQGSFEGMLNERQFNVVFVAPDKSVGFNPDVARGQLVDYSGQAVEVVFE</sequence>
<dbReference type="Gene3D" id="3.20.20.80">
    <property type="entry name" value="Glycosidases"/>
    <property type="match status" value="1"/>
</dbReference>
<dbReference type="PROSITE" id="PS51820">
    <property type="entry name" value="PA14"/>
    <property type="match status" value="1"/>
</dbReference>
<reference evidence="4 5" key="1">
    <citation type="submission" date="2018-07" db="EMBL/GenBank/DDBJ databases">
        <title>Freshwater and sediment microbial communities from various areas in North America, analyzing microbe dynamics in response to fracking.</title>
        <authorList>
            <person name="Lamendella R."/>
        </authorList>
    </citation>
    <scope>NUCLEOTIDE SEQUENCE [LARGE SCALE GENOMIC DNA]</scope>
    <source>
        <strain evidence="4 5">160A</strain>
    </source>
</reference>
<feature type="domain" description="PA14" evidence="3">
    <location>
        <begin position="223"/>
        <end position="363"/>
    </location>
</feature>
<keyword evidence="5" id="KW-1185">Reference proteome</keyword>
<dbReference type="InterPro" id="IPR033403">
    <property type="entry name" value="DUF5110"/>
</dbReference>
<dbReference type="RefSeq" id="WP_114436992.1">
    <property type="nucleotide sequence ID" value="NZ_QPIZ01000010.1"/>
</dbReference>
<evidence type="ECO:0000256" key="1">
    <source>
        <dbReference type="ARBA" id="ARBA00007806"/>
    </source>
</evidence>
<dbReference type="Gene3D" id="2.60.120.380">
    <property type="match status" value="1"/>
</dbReference>
<dbReference type="InterPro" id="IPR048395">
    <property type="entry name" value="Glyco_hydro_31_C"/>
</dbReference>
<protein>
    <submittedName>
        <fullName evidence="4">Alpha-D-xyloside xylohydrolase</fullName>
    </submittedName>
</protein>
<dbReference type="InterPro" id="IPR011013">
    <property type="entry name" value="Gal_mutarotase_sf_dom"/>
</dbReference>
<dbReference type="InterPro" id="IPR051816">
    <property type="entry name" value="Glycosyl_Hydrolase_31"/>
</dbReference>
<dbReference type="Pfam" id="PF13802">
    <property type="entry name" value="Gal_mutarotas_2"/>
    <property type="match status" value="1"/>
</dbReference>
<dbReference type="InterPro" id="IPR017853">
    <property type="entry name" value="GH"/>
</dbReference>
<dbReference type="SMART" id="SM00758">
    <property type="entry name" value="PA14"/>
    <property type="match status" value="1"/>
</dbReference>
<dbReference type="Proteomes" id="UP000252733">
    <property type="component" value="Unassembled WGS sequence"/>
</dbReference>
<dbReference type="SUPFAM" id="SSF56988">
    <property type="entry name" value="Anthrax protective antigen"/>
    <property type="match status" value="1"/>
</dbReference>
<dbReference type="InterPro" id="IPR037524">
    <property type="entry name" value="PA14/GLEYA"/>
</dbReference>
<dbReference type="PROSITE" id="PS51257">
    <property type="entry name" value="PROKAR_LIPOPROTEIN"/>
    <property type="match status" value="1"/>
</dbReference>
<keyword evidence="2" id="KW-0326">Glycosidase</keyword>
<dbReference type="SUPFAM" id="SSF74650">
    <property type="entry name" value="Galactose mutarotase-like"/>
    <property type="match status" value="1"/>
</dbReference>
<dbReference type="InterPro" id="IPR011658">
    <property type="entry name" value="PA14_dom"/>
</dbReference>
<comment type="similarity">
    <text evidence="1 2">Belongs to the glycosyl hydrolase 31 family.</text>
</comment>
<dbReference type="Pfam" id="PF07691">
    <property type="entry name" value="PA14"/>
    <property type="match status" value="1"/>
</dbReference>
<gene>
    <name evidence="4" type="ORF">DFO77_11088</name>
</gene>
<evidence type="ECO:0000313" key="4">
    <source>
        <dbReference type="EMBL" id="RCW35321.1"/>
    </source>
</evidence>
<dbReference type="GO" id="GO:0030246">
    <property type="term" value="F:carbohydrate binding"/>
    <property type="evidence" value="ECO:0007669"/>
    <property type="project" value="InterPro"/>
</dbReference>
<dbReference type="Gene3D" id="2.60.40.1760">
    <property type="entry name" value="glycosyl hydrolase (family 31)"/>
    <property type="match status" value="1"/>
</dbReference>
<dbReference type="PANTHER" id="PTHR43863">
    <property type="entry name" value="HYDROLASE, PUTATIVE (AFU_ORTHOLOGUE AFUA_1G03140)-RELATED"/>
    <property type="match status" value="1"/>
</dbReference>
<name>A0A368V8L0_9BACT</name>
<proteinExistence type="inferred from homology"/>
<accession>A0A368V8L0</accession>
<dbReference type="GO" id="GO:0004553">
    <property type="term" value="F:hydrolase activity, hydrolyzing O-glycosyl compounds"/>
    <property type="evidence" value="ECO:0007669"/>
    <property type="project" value="InterPro"/>
</dbReference>
<dbReference type="AlphaFoldDB" id="A0A368V8L0"/>
<dbReference type="Pfam" id="PF01055">
    <property type="entry name" value="Glyco_hydro_31_2nd"/>
    <property type="match status" value="1"/>
</dbReference>
<dbReference type="InterPro" id="IPR000322">
    <property type="entry name" value="Glyco_hydro_31_TIM"/>
</dbReference>
<comment type="caution">
    <text evidence="4">The sequence shown here is derived from an EMBL/GenBank/DDBJ whole genome shotgun (WGS) entry which is preliminary data.</text>
</comment>
<dbReference type="Pfam" id="PF17137">
    <property type="entry name" value="DUF5110"/>
    <property type="match status" value="1"/>
</dbReference>
<dbReference type="PANTHER" id="PTHR43863:SF2">
    <property type="entry name" value="MALTASE-GLUCOAMYLASE"/>
    <property type="match status" value="1"/>
</dbReference>
<evidence type="ECO:0000256" key="2">
    <source>
        <dbReference type="RuleBase" id="RU361185"/>
    </source>
</evidence>
<dbReference type="InterPro" id="IPR013780">
    <property type="entry name" value="Glyco_hydro_b"/>
</dbReference>
<keyword evidence="2 4" id="KW-0378">Hydrolase</keyword>
<dbReference type="Pfam" id="PF21365">
    <property type="entry name" value="Glyco_hydro_31_3rd"/>
    <property type="match status" value="1"/>
</dbReference>
<dbReference type="CDD" id="cd14752">
    <property type="entry name" value="GH31_N"/>
    <property type="match status" value="2"/>
</dbReference>
<dbReference type="CDD" id="cd06591">
    <property type="entry name" value="GH31_xylosidase_XylS"/>
    <property type="match status" value="1"/>
</dbReference>
<evidence type="ECO:0000313" key="5">
    <source>
        <dbReference type="Proteomes" id="UP000252733"/>
    </source>
</evidence>
<dbReference type="Gene3D" id="2.60.40.1180">
    <property type="entry name" value="Golgi alpha-mannosidase II"/>
    <property type="match status" value="2"/>
</dbReference>
<dbReference type="GO" id="GO:0005975">
    <property type="term" value="P:carbohydrate metabolic process"/>
    <property type="evidence" value="ECO:0007669"/>
    <property type="project" value="InterPro"/>
</dbReference>
<dbReference type="SUPFAM" id="SSF51445">
    <property type="entry name" value="(Trans)glycosidases"/>
    <property type="match status" value="1"/>
</dbReference>
<evidence type="ECO:0000259" key="3">
    <source>
        <dbReference type="PROSITE" id="PS51820"/>
    </source>
</evidence>